<evidence type="ECO:0000256" key="1">
    <source>
        <dbReference type="SAM" id="MobiDB-lite"/>
    </source>
</evidence>
<evidence type="ECO:0000259" key="3">
    <source>
        <dbReference type="PROSITE" id="PS50888"/>
    </source>
</evidence>
<organism evidence="4 5">
    <name type="scientific">Rhodotorula mucilaginosa</name>
    <name type="common">Yeast</name>
    <name type="synonym">Rhodotorula rubra</name>
    <dbReference type="NCBI Taxonomy" id="5537"/>
    <lineage>
        <taxon>Eukaryota</taxon>
        <taxon>Fungi</taxon>
        <taxon>Dikarya</taxon>
        <taxon>Basidiomycota</taxon>
        <taxon>Pucciniomycotina</taxon>
        <taxon>Microbotryomycetes</taxon>
        <taxon>Sporidiobolales</taxon>
        <taxon>Sporidiobolaceae</taxon>
        <taxon>Rhodotorula</taxon>
    </lineage>
</organism>
<dbReference type="InterPro" id="IPR052099">
    <property type="entry name" value="Regulatory_TF_Diverse"/>
</dbReference>
<dbReference type="Proteomes" id="UP000777482">
    <property type="component" value="Unassembled WGS sequence"/>
</dbReference>
<feature type="compositionally biased region" description="Low complexity" evidence="1">
    <location>
        <begin position="199"/>
        <end position="208"/>
    </location>
</feature>
<feature type="compositionally biased region" description="Low complexity" evidence="1">
    <location>
        <begin position="313"/>
        <end position="326"/>
    </location>
</feature>
<feature type="compositionally biased region" description="Basic and acidic residues" evidence="1">
    <location>
        <begin position="416"/>
        <end position="426"/>
    </location>
</feature>
<dbReference type="InterPro" id="IPR036638">
    <property type="entry name" value="HLH_DNA-bd_sf"/>
</dbReference>
<protein>
    <recommendedName>
        <fullName evidence="3">BHLH domain-containing protein</fullName>
    </recommendedName>
</protein>
<dbReference type="SUPFAM" id="SSF47459">
    <property type="entry name" value="HLH, helix-loop-helix DNA-binding domain"/>
    <property type="match status" value="1"/>
</dbReference>
<reference evidence="4 5" key="1">
    <citation type="submission" date="2020-11" db="EMBL/GenBank/DDBJ databases">
        <title>Kefir isolates.</title>
        <authorList>
            <person name="Marcisauskas S."/>
            <person name="Kim Y."/>
            <person name="Blasche S."/>
        </authorList>
    </citation>
    <scope>NUCLEOTIDE SEQUENCE [LARGE SCALE GENOMIC DNA]</scope>
    <source>
        <strain evidence="4 5">KR</strain>
    </source>
</reference>
<sequence length="1247" mass="129811">MQADTLSADPFSTDWLAMAASDEPSLVDCTASSNDPLAFLDNAALGSQDLQGGGEQGGKAGQDADAANLTAWLGEYSASLDGGANNNPPSAYGQSDMDASPFALSETSFSAASSSLGYSNGTDLSSLFDPSSPFSSGSLFASGAAASFASEFDPNALQALFAPLPGQTDNLELAGGSQAAGSVQGIPFQAVSPASTAAAAGSSSGFSPQAPPPPYLSPSNTATTDFGLALSPPFVSTGTSPSFGAAPATTLSRSGVAVTSEQRPFTSLAAATGVVVPPVAGAGKKSSTASHAYAGQASLAISQEANTAAQLARTQGGSSTRSGGRQAIQPRVAVRPIAPNPAGMIANAGLTQKIHAPAPFQLLGDGNFRDPQVPMSRSGSVTGASGRPRRNAASKQEAEEEEPAKSAGGGRRGRKKAEGGHNAVEQKYRNSINSALAALRDNIPALSHLKPLPSMPTTKRKASQFSLASAAIPETPEGLIDGIPAARTLSKGVILNKAVEYIDFLRYSRDAQNEDLETLKGMVRELVGDGEKLVDEFERRQAERHIDREAERKRLLAEDSQEDQGESAEDEEEEEAPVVQAPKGRAAAGTKRGRPAAAATTAPAKKARASTRNNGLTPPLSDEYERVQDLNAAHLGALVSSQDGGAYPPNVHTFPPSPVSSEDRGVSPSALNNDEQERAGRGGRVMLASFMGASFAGGLGYDLAASAAVAEETLAQAAGRAWAGGLVRRSEVPTETTTVPAKVFELHPSLLSGLVALGAACVVVALFYLVRSVLSLGKSSTSPAKSRRSRALAALQVISARPTATYGASRKNALDARRALLRLVGGPSVLILPFAIAKEALVWAIRRVTGLTWGRDGAVDEQATIEEAMAWIRIAEIETTVGWKIPYLARAHTFLRLSNLSRAPTWPYVSPTTSRPAVDALISMHLLSLGHAGGAEATWSRMVARRKKSDATGDSFVNVAVAADFEDVKERLSPATRVRKSFDEPASPSDTVPLLYMAEAACEAALEDVWANIFIAVITATAGQGPKSGAPSIDSITENVYAIGRIVVEGSDLHSLVVMTDAFLTIFRSGSSPSATTSPALGAARTKVARLALEAKSGGPFSRLFCAQAFFELLAPTLSGSAEGLAGLLPTSTTKEPTSKVDLFATTVFAWLICRRSASTPMEKAAEQQPTKADPALHARAIAARHLLGHARFRSTSDEGREHELDEVDEAFEEAREVLVDALTLVARKAAGITTALDEDSGVELDW</sequence>
<keyword evidence="2" id="KW-0812">Transmembrane</keyword>
<comment type="caution">
    <text evidence="4">The sequence shown here is derived from an EMBL/GenBank/DDBJ whole genome shotgun (WGS) entry which is preliminary data.</text>
</comment>
<gene>
    <name evidence="4" type="ORF">C6P46_004237</name>
</gene>
<accession>A0A9P7B6M8</accession>
<dbReference type="Pfam" id="PF00010">
    <property type="entry name" value="HLH"/>
    <property type="match status" value="1"/>
</dbReference>
<feature type="compositionally biased region" description="Low complexity" evidence="1">
    <location>
        <begin position="581"/>
        <end position="604"/>
    </location>
</feature>
<dbReference type="PANTHER" id="PTHR47336:SF2">
    <property type="entry name" value="TRANSCRIPTION FACTOR HMS1-RELATED"/>
    <property type="match status" value="1"/>
</dbReference>
<keyword evidence="5" id="KW-1185">Reference proteome</keyword>
<name>A0A9P7B6M8_RHOMI</name>
<feature type="region of interest" description="Disordered" evidence="1">
    <location>
        <begin position="655"/>
        <end position="676"/>
    </location>
</feature>
<feature type="transmembrane region" description="Helical" evidence="2">
    <location>
        <begin position="819"/>
        <end position="837"/>
    </location>
</feature>
<dbReference type="PROSITE" id="PS50888">
    <property type="entry name" value="BHLH"/>
    <property type="match status" value="1"/>
</dbReference>
<proteinExistence type="predicted"/>
<dbReference type="AlphaFoldDB" id="A0A9P7B6M8"/>
<feature type="region of interest" description="Disordered" evidence="1">
    <location>
        <begin position="199"/>
        <end position="222"/>
    </location>
</feature>
<feature type="region of interest" description="Disordered" evidence="1">
    <location>
        <begin position="310"/>
        <end position="335"/>
    </location>
</feature>
<feature type="region of interest" description="Disordered" evidence="1">
    <location>
        <begin position="551"/>
        <end position="620"/>
    </location>
</feature>
<feature type="compositionally biased region" description="Acidic residues" evidence="1">
    <location>
        <begin position="559"/>
        <end position="576"/>
    </location>
</feature>
<evidence type="ECO:0000256" key="2">
    <source>
        <dbReference type="SAM" id="Phobius"/>
    </source>
</evidence>
<dbReference type="PANTHER" id="PTHR47336">
    <property type="entry name" value="TRANSCRIPTION FACTOR HMS1-RELATED"/>
    <property type="match status" value="1"/>
</dbReference>
<keyword evidence="2" id="KW-0472">Membrane</keyword>
<dbReference type="GO" id="GO:0046983">
    <property type="term" value="F:protein dimerization activity"/>
    <property type="evidence" value="ECO:0007669"/>
    <property type="project" value="InterPro"/>
</dbReference>
<feature type="transmembrane region" description="Helical" evidence="2">
    <location>
        <begin position="750"/>
        <end position="770"/>
    </location>
</feature>
<feature type="region of interest" description="Disordered" evidence="1">
    <location>
        <begin position="361"/>
        <end position="426"/>
    </location>
</feature>
<keyword evidence="2" id="KW-1133">Transmembrane helix</keyword>
<dbReference type="InterPro" id="IPR011598">
    <property type="entry name" value="bHLH_dom"/>
</dbReference>
<dbReference type="OrthoDB" id="2133190at2759"/>
<feature type="domain" description="BHLH" evidence="3">
    <location>
        <begin position="416"/>
        <end position="505"/>
    </location>
</feature>
<dbReference type="EMBL" id="PUHQ01000039">
    <property type="protein sequence ID" value="KAG0660964.1"/>
    <property type="molecule type" value="Genomic_DNA"/>
</dbReference>
<dbReference type="Gene3D" id="4.10.280.10">
    <property type="entry name" value="Helix-loop-helix DNA-binding domain"/>
    <property type="match status" value="1"/>
</dbReference>
<evidence type="ECO:0000313" key="5">
    <source>
        <dbReference type="Proteomes" id="UP000777482"/>
    </source>
</evidence>
<evidence type="ECO:0000313" key="4">
    <source>
        <dbReference type="EMBL" id="KAG0660964.1"/>
    </source>
</evidence>
<dbReference type="SMART" id="SM00353">
    <property type="entry name" value="HLH"/>
    <property type="match status" value="1"/>
</dbReference>